<dbReference type="Gene3D" id="3.30.420.40">
    <property type="match status" value="1"/>
</dbReference>
<feature type="domain" description="Carbohydrate kinase FGGY N-terminal" evidence="3">
    <location>
        <begin position="3"/>
        <end position="222"/>
    </location>
</feature>
<protein>
    <recommendedName>
        <fullName evidence="3">Carbohydrate kinase FGGY N-terminal domain-containing protein</fullName>
    </recommendedName>
</protein>
<organism evidence="4">
    <name type="scientific">marine sediment metagenome</name>
    <dbReference type="NCBI Taxonomy" id="412755"/>
    <lineage>
        <taxon>unclassified sequences</taxon>
        <taxon>metagenomes</taxon>
        <taxon>ecological metagenomes</taxon>
    </lineage>
</organism>
<reference evidence="4" key="1">
    <citation type="journal article" date="2014" name="Front. Microbiol.">
        <title>High frequency of phylogenetically diverse reductive dehalogenase-homologous genes in deep subseafloor sedimentary metagenomes.</title>
        <authorList>
            <person name="Kawai M."/>
            <person name="Futagami T."/>
            <person name="Toyoda A."/>
            <person name="Takaki Y."/>
            <person name="Nishi S."/>
            <person name="Hori S."/>
            <person name="Arai W."/>
            <person name="Tsubouchi T."/>
            <person name="Morono Y."/>
            <person name="Uchiyama I."/>
            <person name="Ito T."/>
            <person name="Fujiyama A."/>
            <person name="Inagaki F."/>
            <person name="Takami H."/>
        </authorList>
    </citation>
    <scope>NUCLEOTIDE SEQUENCE</scope>
    <source>
        <strain evidence="4">Expedition CK06-06</strain>
    </source>
</reference>
<dbReference type="EMBL" id="BARS01001481">
    <property type="protein sequence ID" value="GAF72408.1"/>
    <property type="molecule type" value="Genomic_DNA"/>
</dbReference>
<dbReference type="SUPFAM" id="SSF53067">
    <property type="entry name" value="Actin-like ATPase domain"/>
    <property type="match status" value="1"/>
</dbReference>
<gene>
    <name evidence="4" type="ORF">S01H1_02893</name>
</gene>
<dbReference type="PANTHER" id="PTHR43095">
    <property type="entry name" value="SUGAR KINASE"/>
    <property type="match status" value="1"/>
</dbReference>
<keyword evidence="2" id="KW-0418">Kinase</keyword>
<feature type="non-terminal residue" evidence="4">
    <location>
        <position position="267"/>
    </location>
</feature>
<dbReference type="AlphaFoldDB" id="X0RUD3"/>
<comment type="caution">
    <text evidence="4">The sequence shown here is derived from an EMBL/GenBank/DDBJ whole genome shotgun (WGS) entry which is preliminary data.</text>
</comment>
<evidence type="ECO:0000256" key="1">
    <source>
        <dbReference type="ARBA" id="ARBA00022679"/>
    </source>
</evidence>
<dbReference type="Pfam" id="PF00370">
    <property type="entry name" value="FGGY_N"/>
    <property type="match status" value="1"/>
</dbReference>
<proteinExistence type="predicted"/>
<dbReference type="InterPro" id="IPR018484">
    <property type="entry name" value="FGGY_N"/>
</dbReference>
<dbReference type="InterPro" id="IPR050406">
    <property type="entry name" value="FGGY_Carb_Kinase"/>
</dbReference>
<name>X0RUD3_9ZZZZ</name>
<accession>X0RUD3</accession>
<sequence length="267" mass="30236">KTSQTSYPTHYLKPNNLEQDPEDWWNGVKSGIYQILKETQNSKISKLSITGIACCGHSPTLVCVDRQGEILRPAIIWQDSRAFKEVKYIKERLKEEFYTSIMTSPLTPSSRIAKLIWLKNNEPNAMKKVYAILEPKDYINYKLTGEYKTSFLSGRDFVDVRTGKVHSKFLNMLEIPESIIPKTIPSYSIIGNTTKSLEDEIGLPKGIPVIAGEMDSITSIVGTGITKKNMCYNISGTSEIIGISIDQQVNLSRTKKQPYFSYPFYNN</sequence>
<dbReference type="PANTHER" id="PTHR43095:SF5">
    <property type="entry name" value="XYLULOSE KINASE"/>
    <property type="match status" value="1"/>
</dbReference>
<dbReference type="InterPro" id="IPR043129">
    <property type="entry name" value="ATPase_NBD"/>
</dbReference>
<keyword evidence="1" id="KW-0808">Transferase</keyword>
<dbReference type="GO" id="GO:0016301">
    <property type="term" value="F:kinase activity"/>
    <property type="evidence" value="ECO:0007669"/>
    <property type="project" value="UniProtKB-KW"/>
</dbReference>
<feature type="non-terminal residue" evidence="4">
    <location>
        <position position="1"/>
    </location>
</feature>
<evidence type="ECO:0000256" key="2">
    <source>
        <dbReference type="ARBA" id="ARBA00022777"/>
    </source>
</evidence>
<evidence type="ECO:0000259" key="3">
    <source>
        <dbReference type="Pfam" id="PF00370"/>
    </source>
</evidence>
<evidence type="ECO:0000313" key="4">
    <source>
        <dbReference type="EMBL" id="GAF72408.1"/>
    </source>
</evidence>
<dbReference type="GO" id="GO:0005975">
    <property type="term" value="P:carbohydrate metabolic process"/>
    <property type="evidence" value="ECO:0007669"/>
    <property type="project" value="InterPro"/>
</dbReference>